<feature type="transmembrane region" description="Helical" evidence="1">
    <location>
        <begin position="12"/>
        <end position="31"/>
    </location>
</feature>
<sequence length="133" mass="15588">MGTAIPVFRPVAWISLVRQLTVMAFLMFIWYKSGIPYPYLWGSMSYLLLSFCLRSLLLQEHRAGMKLTKKERFTEAIQHFEKSYEFFTRHTWMDKYRYLALLSSGRLSYREMALINIAFCSGQAGDGIMARGY</sequence>
<organism evidence="2 3">
    <name type="scientific">Anseongella ginsenosidimutans</name>
    <dbReference type="NCBI Taxonomy" id="496056"/>
    <lineage>
        <taxon>Bacteria</taxon>
        <taxon>Pseudomonadati</taxon>
        <taxon>Bacteroidota</taxon>
        <taxon>Sphingobacteriia</taxon>
        <taxon>Sphingobacteriales</taxon>
        <taxon>Sphingobacteriaceae</taxon>
        <taxon>Anseongella</taxon>
    </lineage>
</organism>
<dbReference type="Proteomes" id="UP000295807">
    <property type="component" value="Unassembled WGS sequence"/>
</dbReference>
<feature type="transmembrane region" description="Helical" evidence="1">
    <location>
        <begin position="37"/>
        <end position="57"/>
    </location>
</feature>
<evidence type="ECO:0000313" key="2">
    <source>
        <dbReference type="EMBL" id="TCS89956.1"/>
    </source>
</evidence>
<keyword evidence="1" id="KW-0812">Transmembrane</keyword>
<dbReference type="AlphaFoldDB" id="A0A4R3KY60"/>
<name>A0A4R3KY60_9SPHI</name>
<reference evidence="2 3" key="1">
    <citation type="submission" date="2019-03" db="EMBL/GenBank/DDBJ databases">
        <title>Genomic Encyclopedia of Type Strains, Phase IV (KMG-IV): sequencing the most valuable type-strain genomes for metagenomic binning, comparative biology and taxonomic classification.</title>
        <authorList>
            <person name="Goeker M."/>
        </authorList>
    </citation>
    <scope>NUCLEOTIDE SEQUENCE [LARGE SCALE GENOMIC DNA]</scope>
    <source>
        <strain evidence="2 3">DSM 21100</strain>
    </source>
</reference>
<gene>
    <name evidence="2" type="ORF">EDD80_101153</name>
</gene>
<keyword evidence="3" id="KW-1185">Reference proteome</keyword>
<comment type="caution">
    <text evidence="2">The sequence shown here is derived from an EMBL/GenBank/DDBJ whole genome shotgun (WGS) entry which is preliminary data.</text>
</comment>
<keyword evidence="1" id="KW-0472">Membrane</keyword>
<accession>A0A4R3KY60</accession>
<evidence type="ECO:0000313" key="3">
    <source>
        <dbReference type="Proteomes" id="UP000295807"/>
    </source>
</evidence>
<protein>
    <submittedName>
        <fullName evidence="2">Uncharacterized protein</fullName>
    </submittedName>
</protein>
<dbReference type="EMBL" id="SMAD01000001">
    <property type="protein sequence ID" value="TCS89956.1"/>
    <property type="molecule type" value="Genomic_DNA"/>
</dbReference>
<evidence type="ECO:0000256" key="1">
    <source>
        <dbReference type="SAM" id="Phobius"/>
    </source>
</evidence>
<proteinExistence type="predicted"/>
<keyword evidence="1" id="KW-1133">Transmembrane helix</keyword>